<evidence type="ECO:0000313" key="5">
    <source>
        <dbReference type="Proteomes" id="UP000315471"/>
    </source>
</evidence>
<dbReference type="SUPFAM" id="SSF53720">
    <property type="entry name" value="ALDH-like"/>
    <property type="match status" value="1"/>
</dbReference>
<evidence type="ECO:0000313" key="4">
    <source>
        <dbReference type="EMBL" id="TWU43346.1"/>
    </source>
</evidence>
<dbReference type="Pfam" id="PF00171">
    <property type="entry name" value="Aldedh"/>
    <property type="match status" value="1"/>
</dbReference>
<dbReference type="PANTHER" id="PTHR42804">
    <property type="entry name" value="ALDEHYDE DEHYDROGENASE"/>
    <property type="match status" value="1"/>
</dbReference>
<dbReference type="RefSeq" id="WP_146599789.1">
    <property type="nucleotide sequence ID" value="NZ_SJPY01000003.1"/>
</dbReference>
<dbReference type="InterPro" id="IPR016161">
    <property type="entry name" value="Ald_DH/histidinol_DH"/>
</dbReference>
<name>A0A5C6E7A0_9BACT</name>
<dbReference type="EC" id="1.2.1.3" evidence="4"/>
<dbReference type="Gene3D" id="3.40.605.10">
    <property type="entry name" value="Aldehyde Dehydrogenase, Chain A, domain 1"/>
    <property type="match status" value="1"/>
</dbReference>
<dbReference type="Gene3D" id="3.40.309.10">
    <property type="entry name" value="Aldehyde Dehydrogenase, Chain A, domain 2"/>
    <property type="match status" value="1"/>
</dbReference>
<evidence type="ECO:0000256" key="2">
    <source>
        <dbReference type="ARBA" id="ARBA00023002"/>
    </source>
</evidence>
<dbReference type="PANTHER" id="PTHR42804:SF1">
    <property type="entry name" value="ALDEHYDE DEHYDROGENASE-RELATED"/>
    <property type="match status" value="1"/>
</dbReference>
<keyword evidence="5" id="KW-1185">Reference proteome</keyword>
<gene>
    <name evidence="4" type="primary">alkH</name>
    <name evidence="4" type="ORF">Q31b_23850</name>
</gene>
<comment type="caution">
    <text evidence="4">The sequence shown here is derived from an EMBL/GenBank/DDBJ whole genome shotgun (WGS) entry which is preliminary data.</text>
</comment>
<keyword evidence="2 4" id="KW-0560">Oxidoreductase</keyword>
<dbReference type="AlphaFoldDB" id="A0A5C6E7A0"/>
<feature type="domain" description="Aldehyde dehydrogenase" evidence="3">
    <location>
        <begin position="3"/>
        <end position="418"/>
    </location>
</feature>
<protein>
    <submittedName>
        <fullName evidence="4">Aldehyde dehydrogenase</fullName>
        <ecNumber evidence="4">1.2.1.3</ecNumber>
    </submittedName>
</protein>
<dbReference type="InterPro" id="IPR015590">
    <property type="entry name" value="Aldehyde_DH_dom"/>
</dbReference>
<dbReference type="Proteomes" id="UP000315471">
    <property type="component" value="Unassembled WGS sequence"/>
</dbReference>
<dbReference type="GO" id="GO:0004029">
    <property type="term" value="F:aldehyde dehydrogenase (NAD+) activity"/>
    <property type="evidence" value="ECO:0007669"/>
    <property type="project" value="UniProtKB-EC"/>
</dbReference>
<dbReference type="EMBL" id="SJPY01000003">
    <property type="protein sequence ID" value="TWU43346.1"/>
    <property type="molecule type" value="Genomic_DNA"/>
</dbReference>
<comment type="similarity">
    <text evidence="1">Belongs to the aldehyde dehydrogenase family.</text>
</comment>
<dbReference type="OrthoDB" id="9812625at2"/>
<evidence type="ECO:0000256" key="1">
    <source>
        <dbReference type="ARBA" id="ARBA00009986"/>
    </source>
</evidence>
<reference evidence="4 5" key="1">
    <citation type="submission" date="2019-02" db="EMBL/GenBank/DDBJ databases">
        <title>Deep-cultivation of Planctomycetes and their phenomic and genomic characterization uncovers novel biology.</title>
        <authorList>
            <person name="Wiegand S."/>
            <person name="Jogler M."/>
            <person name="Boedeker C."/>
            <person name="Pinto D."/>
            <person name="Vollmers J."/>
            <person name="Rivas-Marin E."/>
            <person name="Kohn T."/>
            <person name="Peeters S.H."/>
            <person name="Heuer A."/>
            <person name="Rast P."/>
            <person name="Oberbeckmann S."/>
            <person name="Bunk B."/>
            <person name="Jeske O."/>
            <person name="Meyerdierks A."/>
            <person name="Storesund J.E."/>
            <person name="Kallscheuer N."/>
            <person name="Luecker S."/>
            <person name="Lage O.M."/>
            <person name="Pohl T."/>
            <person name="Merkel B.J."/>
            <person name="Hornburger P."/>
            <person name="Mueller R.-W."/>
            <person name="Bruemmer F."/>
            <person name="Labrenz M."/>
            <person name="Spormann A.M."/>
            <person name="Op Den Camp H."/>
            <person name="Overmann J."/>
            <person name="Amann R."/>
            <person name="Jetten M.S.M."/>
            <person name="Mascher T."/>
            <person name="Medema M.H."/>
            <person name="Devos D.P."/>
            <person name="Kaster A.-K."/>
            <person name="Ovreas L."/>
            <person name="Rohde M."/>
            <person name="Galperin M.Y."/>
            <person name="Jogler C."/>
        </authorList>
    </citation>
    <scope>NUCLEOTIDE SEQUENCE [LARGE SCALE GENOMIC DNA]</scope>
    <source>
        <strain evidence="4 5">Q31b</strain>
    </source>
</reference>
<proteinExistence type="inferred from homology"/>
<sequence>MNQAWASFSAKQRCRAVSKTRHVIADRLDRLIDLSRTDQRCDAVETITAELFPFCEALKFIGKRGPKLLAPRHLGTSGRPVWLWGVRSTIRRDPHGKVLILGPWNYPLFLVGTQIAQALAAGNQVLVKPAEGCEKITAEMVDCFYTAGVPRLTIRLLDTSAQAAIDTIAAGVDLVVLTGSAATGRKVLAQTAQTITPTIMELSGCDASIVLPGADLERVAAAVDFGLNLNHGATCIGPRRWLIEDSSDTHSVVETLLRSLDQRLSNRQSIVHPSARETVARCIESAIRQGAVDRLKHFDANRLRRTGEMKPVILDHVDAGFEIAAEDLFAPVISVVRLRRIDDAVGIVNGCRYRLAASIFGPPGEAKQMADRLEVGCVTINDLITATADPRIPFGGRGESGFGVTRGGEGLLSMTTAVTISQRRGRFAPHLAPRTASDQARLGGALRLMHGSTLKQRLAAIKEIISSMTT</sequence>
<organism evidence="4 5">
    <name type="scientific">Novipirellula aureliae</name>
    <dbReference type="NCBI Taxonomy" id="2527966"/>
    <lineage>
        <taxon>Bacteria</taxon>
        <taxon>Pseudomonadati</taxon>
        <taxon>Planctomycetota</taxon>
        <taxon>Planctomycetia</taxon>
        <taxon>Pirellulales</taxon>
        <taxon>Pirellulaceae</taxon>
        <taxon>Novipirellula</taxon>
    </lineage>
</organism>
<accession>A0A5C6E7A0</accession>
<dbReference type="InterPro" id="IPR016162">
    <property type="entry name" value="Ald_DH_N"/>
</dbReference>
<evidence type="ECO:0000259" key="3">
    <source>
        <dbReference type="Pfam" id="PF00171"/>
    </source>
</evidence>
<dbReference type="InterPro" id="IPR016163">
    <property type="entry name" value="Ald_DH_C"/>
</dbReference>